<proteinExistence type="predicted"/>
<keyword evidence="1" id="KW-0812">Transmembrane</keyword>
<dbReference type="EMBL" id="FPAI01000007">
    <property type="protein sequence ID" value="SFS70403.1"/>
    <property type="molecule type" value="Genomic_DNA"/>
</dbReference>
<evidence type="ECO:0000313" key="5">
    <source>
        <dbReference type="Proteomes" id="UP000321773"/>
    </source>
</evidence>
<keyword evidence="5" id="KW-1185">Reference proteome</keyword>
<evidence type="ECO:0000313" key="4">
    <source>
        <dbReference type="Proteomes" id="UP000199139"/>
    </source>
</evidence>
<reference evidence="2 5" key="2">
    <citation type="submission" date="2019-07" db="EMBL/GenBank/DDBJ databases">
        <title>Whole genome shotgun sequence of Halolactibacillus miurensis NBRC 100873.</title>
        <authorList>
            <person name="Hosoyama A."/>
            <person name="Uohara A."/>
            <person name="Ohji S."/>
            <person name="Ichikawa N."/>
        </authorList>
    </citation>
    <scope>NUCLEOTIDE SEQUENCE [LARGE SCALE GENOMIC DNA]</scope>
    <source>
        <strain evidence="2 5">NBRC 100873</strain>
    </source>
</reference>
<reference evidence="3 4" key="1">
    <citation type="submission" date="2016-10" db="EMBL/GenBank/DDBJ databases">
        <authorList>
            <person name="de Groot N.N."/>
        </authorList>
    </citation>
    <scope>NUCLEOTIDE SEQUENCE [LARGE SCALE GENOMIC DNA]</scope>
    <source>
        <strain evidence="3 4">DSM 17074</strain>
    </source>
</reference>
<name>A0A1I6S0B3_9BACI</name>
<evidence type="ECO:0000313" key="3">
    <source>
        <dbReference type="EMBL" id="SFS70403.1"/>
    </source>
</evidence>
<evidence type="ECO:0000256" key="1">
    <source>
        <dbReference type="SAM" id="Phobius"/>
    </source>
</evidence>
<dbReference type="AlphaFoldDB" id="A0A1I6S0B3"/>
<dbReference type="Proteomes" id="UP000199139">
    <property type="component" value="Unassembled WGS sequence"/>
</dbReference>
<protein>
    <submittedName>
        <fullName evidence="3">Uncharacterized protein</fullName>
    </submittedName>
</protein>
<sequence>MIIAFQITLLFIIIISFIGLVAEKEDVKRQELLFTLIISITISTLLAFAN</sequence>
<evidence type="ECO:0000313" key="2">
    <source>
        <dbReference type="EMBL" id="GEM04511.1"/>
    </source>
</evidence>
<keyword evidence="1" id="KW-1133">Transmembrane helix</keyword>
<feature type="transmembrane region" description="Helical" evidence="1">
    <location>
        <begin position="32"/>
        <end position="49"/>
    </location>
</feature>
<dbReference type="Proteomes" id="UP000321773">
    <property type="component" value="Unassembled WGS sequence"/>
</dbReference>
<dbReference type="EMBL" id="BJWJ01000013">
    <property type="protein sequence ID" value="GEM04511.1"/>
    <property type="molecule type" value="Genomic_DNA"/>
</dbReference>
<accession>A0A1I6S0B3</accession>
<keyword evidence="1" id="KW-0472">Membrane</keyword>
<organism evidence="3 4">
    <name type="scientific">Halolactibacillus miurensis</name>
    <dbReference type="NCBI Taxonomy" id="306541"/>
    <lineage>
        <taxon>Bacteria</taxon>
        <taxon>Bacillati</taxon>
        <taxon>Bacillota</taxon>
        <taxon>Bacilli</taxon>
        <taxon>Bacillales</taxon>
        <taxon>Bacillaceae</taxon>
        <taxon>Halolactibacillus</taxon>
    </lineage>
</organism>
<gene>
    <name evidence="2" type="ORF">HMI01_14990</name>
    <name evidence="3" type="ORF">SAMN05421668_10764</name>
</gene>
<dbReference type="STRING" id="306541.SAMN05421668_10764"/>